<sequence length="68" mass="7493">MKLRSAQKNKLSDFSNMIAAAWFTAGVIAPIFTKVDNLSKLLLLTIIALLITTGLVYWSLTLVGRVKL</sequence>
<feature type="transmembrane region" description="Helical" evidence="1">
    <location>
        <begin position="12"/>
        <end position="32"/>
    </location>
</feature>
<proteinExistence type="predicted"/>
<accession>A0A1J5B608</accession>
<dbReference type="EMBL" id="MNXQ01000038">
    <property type="protein sequence ID" value="OIP03418.1"/>
    <property type="molecule type" value="Genomic_DNA"/>
</dbReference>
<comment type="caution">
    <text evidence="2">The sequence shown here is derived from an EMBL/GenBank/DDBJ whole genome shotgun (WGS) entry which is preliminary data.</text>
</comment>
<dbReference type="Proteomes" id="UP000183605">
    <property type="component" value="Unassembled WGS sequence"/>
</dbReference>
<evidence type="ECO:0000313" key="2">
    <source>
        <dbReference type="EMBL" id="OIP03418.1"/>
    </source>
</evidence>
<gene>
    <name evidence="2" type="ORF">AUK18_02075</name>
</gene>
<keyword evidence="1" id="KW-1133">Transmembrane helix</keyword>
<keyword evidence="1" id="KW-0472">Membrane</keyword>
<keyword evidence="1" id="KW-0812">Transmembrane</keyword>
<protein>
    <submittedName>
        <fullName evidence="2">Uncharacterized protein</fullName>
    </submittedName>
</protein>
<organism evidence="2 3">
    <name type="scientific">Candidatus Beckwithbacteria bacterium CG2_30_44_31</name>
    <dbReference type="NCBI Taxonomy" id="1805035"/>
    <lineage>
        <taxon>Bacteria</taxon>
        <taxon>Candidatus Beckwithiibacteriota</taxon>
    </lineage>
</organism>
<feature type="transmembrane region" description="Helical" evidence="1">
    <location>
        <begin position="38"/>
        <end position="60"/>
    </location>
</feature>
<reference evidence="2 3" key="1">
    <citation type="journal article" date="2016" name="Environ. Microbiol.">
        <title>Genomic resolution of a cold subsurface aquifer community provides metabolic insights for novel microbes adapted to high CO concentrations.</title>
        <authorList>
            <person name="Probst A.J."/>
            <person name="Castelle C.J."/>
            <person name="Singh A."/>
            <person name="Brown C.T."/>
            <person name="Anantharaman K."/>
            <person name="Sharon I."/>
            <person name="Hug L.A."/>
            <person name="Burstein D."/>
            <person name="Emerson J.B."/>
            <person name="Thomas B.C."/>
            <person name="Banfield J.F."/>
        </authorList>
    </citation>
    <scope>NUCLEOTIDE SEQUENCE [LARGE SCALE GENOMIC DNA]</scope>
    <source>
        <strain evidence="2">CG2_30_44_31</strain>
    </source>
</reference>
<evidence type="ECO:0000256" key="1">
    <source>
        <dbReference type="SAM" id="Phobius"/>
    </source>
</evidence>
<dbReference type="AlphaFoldDB" id="A0A1J5B608"/>
<name>A0A1J5B608_9BACT</name>
<evidence type="ECO:0000313" key="3">
    <source>
        <dbReference type="Proteomes" id="UP000183605"/>
    </source>
</evidence>